<dbReference type="PANTHER" id="PTHR37485">
    <property type="entry name" value="CELL DIVISION PROTEIN FTSB"/>
    <property type="match status" value="1"/>
</dbReference>
<dbReference type="Pfam" id="PF04977">
    <property type="entry name" value="DivIC"/>
    <property type="match status" value="1"/>
</dbReference>
<dbReference type="InterPro" id="IPR007060">
    <property type="entry name" value="FtsL/DivIC"/>
</dbReference>
<dbReference type="InterPro" id="IPR023081">
    <property type="entry name" value="Cell_div_FtsB"/>
</dbReference>
<gene>
    <name evidence="10" type="ORF">ENW48_09210</name>
</gene>
<dbReference type="GO" id="GO:0043093">
    <property type="term" value="P:FtsZ-dependent cytokinesis"/>
    <property type="evidence" value="ECO:0007669"/>
    <property type="project" value="TreeGrafter"/>
</dbReference>
<organism evidence="10">
    <name type="scientific">Desulfobacca acetoxidans</name>
    <dbReference type="NCBI Taxonomy" id="60893"/>
    <lineage>
        <taxon>Bacteria</taxon>
        <taxon>Pseudomonadati</taxon>
        <taxon>Thermodesulfobacteriota</taxon>
        <taxon>Desulfobaccia</taxon>
        <taxon>Desulfobaccales</taxon>
        <taxon>Desulfobaccaceae</taxon>
        <taxon>Desulfobacca</taxon>
    </lineage>
</organism>
<evidence type="ECO:0000256" key="4">
    <source>
        <dbReference type="ARBA" id="ARBA00022989"/>
    </source>
</evidence>
<feature type="transmembrane region" description="Helical" evidence="9">
    <location>
        <begin position="20"/>
        <end position="37"/>
    </location>
</feature>
<feature type="coiled-coil region" evidence="7">
    <location>
        <begin position="45"/>
        <end position="72"/>
    </location>
</feature>
<keyword evidence="2" id="KW-0132">Cell division</keyword>
<keyword evidence="3 9" id="KW-0812">Transmembrane</keyword>
<protein>
    <submittedName>
        <fullName evidence="10">Septum formation initiator family protein</fullName>
    </submittedName>
</protein>
<keyword evidence="5 9" id="KW-0472">Membrane</keyword>
<evidence type="ECO:0000313" key="10">
    <source>
        <dbReference type="EMBL" id="HGZ12385.1"/>
    </source>
</evidence>
<dbReference type="PANTHER" id="PTHR37485:SF1">
    <property type="entry name" value="CELL DIVISION PROTEIN FTSB"/>
    <property type="match status" value="1"/>
</dbReference>
<evidence type="ECO:0000256" key="7">
    <source>
        <dbReference type="SAM" id="Coils"/>
    </source>
</evidence>
<evidence type="ECO:0000256" key="2">
    <source>
        <dbReference type="ARBA" id="ARBA00022618"/>
    </source>
</evidence>
<keyword evidence="7" id="KW-0175">Coiled coil</keyword>
<name>A0A7C5EXF3_9BACT</name>
<evidence type="ECO:0000256" key="8">
    <source>
        <dbReference type="SAM" id="MobiDB-lite"/>
    </source>
</evidence>
<comment type="caution">
    <text evidence="10">The sequence shown here is derived from an EMBL/GenBank/DDBJ whole genome shotgun (WGS) entry which is preliminary data.</text>
</comment>
<proteinExistence type="predicted"/>
<dbReference type="EMBL" id="DTKJ01000060">
    <property type="protein sequence ID" value="HGZ12385.1"/>
    <property type="molecule type" value="Genomic_DNA"/>
</dbReference>
<keyword evidence="1" id="KW-1003">Cell membrane</keyword>
<evidence type="ECO:0000256" key="9">
    <source>
        <dbReference type="SAM" id="Phobius"/>
    </source>
</evidence>
<reference evidence="10" key="1">
    <citation type="journal article" date="2020" name="mSystems">
        <title>Genome- and Community-Level Interaction Insights into Carbon Utilization and Element Cycling Functions of Hydrothermarchaeota in Hydrothermal Sediment.</title>
        <authorList>
            <person name="Zhou Z."/>
            <person name="Liu Y."/>
            <person name="Xu W."/>
            <person name="Pan J."/>
            <person name="Luo Z.H."/>
            <person name="Li M."/>
        </authorList>
    </citation>
    <scope>NUCLEOTIDE SEQUENCE [LARGE SCALE GENOMIC DNA]</scope>
    <source>
        <strain evidence="10">SpSt-853</strain>
    </source>
</reference>
<dbReference type="AlphaFoldDB" id="A0A7C5EXF3"/>
<dbReference type="GO" id="GO:0030428">
    <property type="term" value="C:cell septum"/>
    <property type="evidence" value="ECO:0007669"/>
    <property type="project" value="TreeGrafter"/>
</dbReference>
<evidence type="ECO:0000256" key="1">
    <source>
        <dbReference type="ARBA" id="ARBA00022475"/>
    </source>
</evidence>
<feature type="region of interest" description="Disordered" evidence="8">
    <location>
        <begin position="111"/>
        <end position="149"/>
    </location>
</feature>
<evidence type="ECO:0000256" key="5">
    <source>
        <dbReference type="ARBA" id="ARBA00023136"/>
    </source>
</evidence>
<accession>A0A7C5EXF3</accession>
<sequence length="149" mass="16656">MSEPSASEEPGKSGSRAKVVAVVSLALAAGMLVLIFFSHRAISRIYLLSQEKARLEKENEHLAEENLRLARTVDRLHNDPEMIQDLIRRELNFVKKNEIIIQFLTKDDNPSLRAATAPHRPPPEPLRGAKAGRLPEPRLQSPAARLKTP</sequence>
<keyword evidence="6" id="KW-0131">Cell cycle</keyword>
<evidence type="ECO:0000256" key="6">
    <source>
        <dbReference type="ARBA" id="ARBA00023306"/>
    </source>
</evidence>
<keyword evidence="4 9" id="KW-1133">Transmembrane helix</keyword>
<evidence type="ECO:0000256" key="3">
    <source>
        <dbReference type="ARBA" id="ARBA00022692"/>
    </source>
</evidence>